<dbReference type="Pfam" id="PF00479">
    <property type="entry name" value="G6PD_N"/>
    <property type="match status" value="1"/>
</dbReference>
<dbReference type="PROSITE" id="PS00069">
    <property type="entry name" value="G6P_DEHYDROGENASE"/>
    <property type="match status" value="1"/>
</dbReference>
<gene>
    <name evidence="12" type="primary">G6PD_1</name>
    <name evidence="12" type="ORF">P7K49_000311</name>
</gene>
<feature type="domain" description="Glucose-6-phosphate dehydrogenase NAD-binding" evidence="10">
    <location>
        <begin position="42"/>
        <end position="148"/>
    </location>
</feature>
<dbReference type="PANTHER" id="PTHR23429:SF0">
    <property type="entry name" value="GLUCOSE-6-PHOSPHATE 1-DEHYDROGENASE"/>
    <property type="match status" value="1"/>
</dbReference>
<evidence type="ECO:0000256" key="4">
    <source>
        <dbReference type="ARBA" id="ARBA00022526"/>
    </source>
</evidence>
<keyword evidence="13" id="KW-1185">Reference proteome</keyword>
<evidence type="ECO:0000313" key="12">
    <source>
        <dbReference type="EMBL" id="KAK2118925.1"/>
    </source>
</evidence>
<name>A0ABQ9WB94_SAGOE</name>
<accession>A0ABQ9WB94</accession>
<feature type="domain" description="Glucose-6-phosphate dehydrogenase C-terminal" evidence="11">
    <location>
        <begin position="150"/>
        <end position="194"/>
    </location>
</feature>
<dbReference type="PRINTS" id="PR00079">
    <property type="entry name" value="G6PDHDRGNASE"/>
</dbReference>
<keyword evidence="5" id="KW-0521">NADP</keyword>
<keyword evidence="6" id="KW-0560">Oxidoreductase</keyword>
<reference evidence="12 13" key="1">
    <citation type="submission" date="2023-05" db="EMBL/GenBank/DDBJ databases">
        <title>B98-5 Cell Line De Novo Hybrid Assembly: An Optical Mapping Approach.</title>
        <authorList>
            <person name="Kananen K."/>
            <person name="Auerbach J.A."/>
            <person name="Kautto E."/>
            <person name="Blachly J.S."/>
        </authorList>
    </citation>
    <scope>NUCLEOTIDE SEQUENCE [LARGE SCALE GENOMIC DNA]</scope>
    <source>
        <strain evidence="12">B95-8</strain>
        <tissue evidence="12">Cell line</tissue>
    </source>
</reference>
<comment type="subunit">
    <text evidence="8">Homotetramer; dimer of dimers. Interacts with SIRT2; the interaction is enhanced by H(2)O(2) treatment. Forms a ternary complex with ALDOB and TP53; this interaction is direct. ALDOB stabilizes the complex inhibiting G6PD activity and keeping oxidative pentose phosphate metabolism in check.</text>
</comment>
<dbReference type="PANTHER" id="PTHR23429">
    <property type="entry name" value="GLUCOSE-6-PHOSPHATE 1-DEHYDROGENASE G6PD"/>
    <property type="match status" value="1"/>
</dbReference>
<keyword evidence="4" id="KW-0313">Glucose metabolism</keyword>
<dbReference type="Gene3D" id="3.30.360.10">
    <property type="entry name" value="Dihydrodipicolinate Reductase, domain 2"/>
    <property type="match status" value="1"/>
</dbReference>
<evidence type="ECO:0000313" key="13">
    <source>
        <dbReference type="Proteomes" id="UP001266305"/>
    </source>
</evidence>
<evidence type="ECO:0000256" key="8">
    <source>
        <dbReference type="ARBA" id="ARBA00046472"/>
    </source>
</evidence>
<dbReference type="EMBL" id="JASSZA010000001">
    <property type="protein sequence ID" value="KAK2118925.1"/>
    <property type="molecule type" value="Genomic_DNA"/>
</dbReference>
<dbReference type="InterPro" id="IPR036291">
    <property type="entry name" value="NAD(P)-bd_dom_sf"/>
</dbReference>
<dbReference type="EC" id="1.1.1.49" evidence="3"/>
<evidence type="ECO:0000259" key="11">
    <source>
        <dbReference type="Pfam" id="PF02781"/>
    </source>
</evidence>
<dbReference type="Pfam" id="PF02781">
    <property type="entry name" value="G6PD_C"/>
    <property type="match status" value="1"/>
</dbReference>
<evidence type="ECO:0000256" key="3">
    <source>
        <dbReference type="ARBA" id="ARBA00013019"/>
    </source>
</evidence>
<keyword evidence="7" id="KW-0119">Carbohydrate metabolism</keyword>
<comment type="catalytic activity">
    <reaction evidence="9">
        <text>D-glucose 6-phosphate + NADP(+) = 6-phospho-D-glucono-1,5-lactone + NADPH + H(+)</text>
        <dbReference type="Rhea" id="RHEA:15841"/>
        <dbReference type="ChEBI" id="CHEBI:15378"/>
        <dbReference type="ChEBI" id="CHEBI:57783"/>
        <dbReference type="ChEBI" id="CHEBI:57955"/>
        <dbReference type="ChEBI" id="CHEBI:58349"/>
        <dbReference type="ChEBI" id="CHEBI:61548"/>
        <dbReference type="EC" id="1.1.1.49"/>
    </reaction>
    <physiologicalReaction direction="left-to-right" evidence="9">
        <dbReference type="Rhea" id="RHEA:15842"/>
    </physiologicalReaction>
</comment>
<evidence type="ECO:0000256" key="5">
    <source>
        <dbReference type="ARBA" id="ARBA00022857"/>
    </source>
</evidence>
<comment type="similarity">
    <text evidence="2">Belongs to the glucose-6-phosphate dehydrogenase family.</text>
</comment>
<dbReference type="SUPFAM" id="SSF51735">
    <property type="entry name" value="NAD(P)-binding Rossmann-fold domains"/>
    <property type="match status" value="1"/>
</dbReference>
<dbReference type="InterPro" id="IPR022675">
    <property type="entry name" value="G6P_DH_C"/>
</dbReference>
<dbReference type="InterPro" id="IPR001282">
    <property type="entry name" value="G6P_DH"/>
</dbReference>
<comment type="caution">
    <text evidence="12">The sequence shown here is derived from an EMBL/GenBank/DDBJ whole genome shotgun (WGS) entry which is preliminary data.</text>
</comment>
<sequence>MMGAWGELARRKIYPTIWWLFRDGLLPENTFIVGYARSRLMEELKLEDFFARNSCVAGQYDDAASYQHLNSHMNALHRGSQTNRLFYLALPSTESCMSQTGWNRVIMEKPFGRELQSSERLSNHIPSLFHEDQIYCIDHYLGKEMVQNLMVLRFANRIFDSIWNRNHIACVILTFKEPYSTKGHGDYFDEFGIIGT</sequence>
<dbReference type="Proteomes" id="UP001266305">
    <property type="component" value="Unassembled WGS sequence"/>
</dbReference>
<dbReference type="Gene3D" id="3.40.50.720">
    <property type="entry name" value="NAD(P)-binding Rossmann-like Domain"/>
    <property type="match status" value="1"/>
</dbReference>
<evidence type="ECO:0000256" key="9">
    <source>
        <dbReference type="ARBA" id="ARBA00047696"/>
    </source>
</evidence>
<dbReference type="InterPro" id="IPR022674">
    <property type="entry name" value="G6P_DH_NAD-bd"/>
</dbReference>
<evidence type="ECO:0000256" key="2">
    <source>
        <dbReference type="ARBA" id="ARBA00009975"/>
    </source>
</evidence>
<proteinExistence type="inferred from homology"/>
<protein>
    <recommendedName>
        <fullName evidence="3">glucose-6-phosphate dehydrogenase (NADP(+))</fullName>
        <ecNumber evidence="3">1.1.1.49</ecNumber>
    </recommendedName>
</protein>
<comment type="pathway">
    <text evidence="1">Carbohydrate degradation; pentose phosphate pathway; D-ribulose 5-phosphate from D-glucose 6-phosphate (oxidative stage): step 1/3.</text>
</comment>
<dbReference type="SUPFAM" id="SSF55347">
    <property type="entry name" value="Glyceraldehyde-3-phosphate dehydrogenase-like, C-terminal domain"/>
    <property type="match status" value="1"/>
</dbReference>
<evidence type="ECO:0000256" key="6">
    <source>
        <dbReference type="ARBA" id="ARBA00023002"/>
    </source>
</evidence>
<evidence type="ECO:0000256" key="1">
    <source>
        <dbReference type="ARBA" id="ARBA00004937"/>
    </source>
</evidence>
<dbReference type="InterPro" id="IPR019796">
    <property type="entry name" value="G6P_DH_AS"/>
</dbReference>
<organism evidence="12 13">
    <name type="scientific">Saguinus oedipus</name>
    <name type="common">Cotton-top tamarin</name>
    <name type="synonym">Oedipomidas oedipus</name>
    <dbReference type="NCBI Taxonomy" id="9490"/>
    <lineage>
        <taxon>Eukaryota</taxon>
        <taxon>Metazoa</taxon>
        <taxon>Chordata</taxon>
        <taxon>Craniata</taxon>
        <taxon>Vertebrata</taxon>
        <taxon>Euteleostomi</taxon>
        <taxon>Mammalia</taxon>
        <taxon>Eutheria</taxon>
        <taxon>Euarchontoglires</taxon>
        <taxon>Primates</taxon>
        <taxon>Haplorrhini</taxon>
        <taxon>Platyrrhini</taxon>
        <taxon>Cebidae</taxon>
        <taxon>Callitrichinae</taxon>
        <taxon>Saguinus</taxon>
    </lineage>
</organism>
<evidence type="ECO:0000259" key="10">
    <source>
        <dbReference type="Pfam" id="PF00479"/>
    </source>
</evidence>
<evidence type="ECO:0000256" key="7">
    <source>
        <dbReference type="ARBA" id="ARBA00023277"/>
    </source>
</evidence>